<proteinExistence type="predicted"/>
<evidence type="ECO:0000256" key="1">
    <source>
        <dbReference type="SAM" id="SignalP"/>
    </source>
</evidence>
<dbReference type="Pfam" id="PF14125">
    <property type="entry name" value="DUF4292"/>
    <property type="match status" value="1"/>
</dbReference>
<evidence type="ECO:0000313" key="3">
    <source>
        <dbReference type="Proteomes" id="UP000248198"/>
    </source>
</evidence>
<gene>
    <name evidence="2" type="ORF">B0O44_109212</name>
</gene>
<reference evidence="2 3" key="1">
    <citation type="submission" date="2018-06" db="EMBL/GenBank/DDBJ databases">
        <title>Genomic Encyclopedia of Archaeal and Bacterial Type Strains, Phase II (KMG-II): from individual species to whole genera.</title>
        <authorList>
            <person name="Goeker M."/>
        </authorList>
    </citation>
    <scope>NUCLEOTIDE SEQUENCE [LARGE SCALE GENOMIC DNA]</scope>
    <source>
        <strain evidence="2 3">DSM 27372</strain>
    </source>
</reference>
<evidence type="ECO:0000313" key="2">
    <source>
        <dbReference type="EMBL" id="PYF70115.1"/>
    </source>
</evidence>
<feature type="chain" id="PRO_5016252856" evidence="1">
    <location>
        <begin position="21"/>
        <end position="263"/>
    </location>
</feature>
<dbReference type="PROSITE" id="PS51257">
    <property type="entry name" value="PROKAR_LIPOPROTEIN"/>
    <property type="match status" value="1"/>
</dbReference>
<dbReference type="InterPro" id="IPR025634">
    <property type="entry name" value="DUF4292"/>
</dbReference>
<accession>A0A318U9B1</accession>
<dbReference type="Proteomes" id="UP000248198">
    <property type="component" value="Unassembled WGS sequence"/>
</dbReference>
<feature type="signal peptide" evidence="1">
    <location>
        <begin position="1"/>
        <end position="20"/>
    </location>
</feature>
<sequence length="263" mass="29553">MKRNTLNKVLLLGTVLLAFSACKTRKIVVTAPPVVKTDTMKLKKSENLALLNGKNIDFNTLSLKGKAQLSLDGNSNNVSVNIRVRKDEKIWIILTAFAGIEVGRAMITPDSLRIINKIQETYLNAPFSYIHRFTSKQVNFKLLQDVFAGNVVGAFMNENADLDLQQGLWQLRGKQGELNYQILFNTLLKASETDLNDVGAARALKVVYGEYQQVDDYLFPSSMKLNTVTTGNKIELNLSFSKIERNVEVDFPFTVPKRFKAMN</sequence>
<dbReference type="AlphaFoldDB" id="A0A318U9B1"/>
<dbReference type="RefSeq" id="WP_110834282.1">
    <property type="nucleotide sequence ID" value="NZ_QKLU01000009.1"/>
</dbReference>
<comment type="caution">
    <text evidence="2">The sequence shown here is derived from an EMBL/GenBank/DDBJ whole genome shotgun (WGS) entry which is preliminary data.</text>
</comment>
<keyword evidence="3" id="KW-1185">Reference proteome</keyword>
<dbReference type="OrthoDB" id="849114at2"/>
<keyword evidence="1" id="KW-0732">Signal</keyword>
<dbReference type="EMBL" id="QKLU01000009">
    <property type="protein sequence ID" value="PYF70115.1"/>
    <property type="molecule type" value="Genomic_DNA"/>
</dbReference>
<protein>
    <submittedName>
        <fullName evidence="2">Uncharacterized protein DUF4292</fullName>
    </submittedName>
</protein>
<organism evidence="2 3">
    <name type="scientific">Pedobacter nutrimenti</name>
    <dbReference type="NCBI Taxonomy" id="1241337"/>
    <lineage>
        <taxon>Bacteria</taxon>
        <taxon>Pseudomonadati</taxon>
        <taxon>Bacteroidota</taxon>
        <taxon>Sphingobacteriia</taxon>
        <taxon>Sphingobacteriales</taxon>
        <taxon>Sphingobacteriaceae</taxon>
        <taxon>Pedobacter</taxon>
    </lineage>
</organism>
<name>A0A318U9B1_9SPHI</name>
<dbReference type="Gene3D" id="2.50.20.10">
    <property type="entry name" value="Lipoprotein localisation LolA/LolB/LppX"/>
    <property type="match status" value="1"/>
</dbReference>